<dbReference type="GO" id="GO:0016810">
    <property type="term" value="F:hydrolase activity, acting on carbon-nitrogen (but not peptide) bonds"/>
    <property type="evidence" value="ECO:0007669"/>
    <property type="project" value="InterPro"/>
</dbReference>
<evidence type="ECO:0000313" key="3">
    <source>
        <dbReference type="Proteomes" id="UP001157160"/>
    </source>
</evidence>
<dbReference type="PANTHER" id="PTHR22642">
    <property type="entry name" value="IMIDAZOLONEPROPIONASE"/>
    <property type="match status" value="1"/>
</dbReference>
<dbReference type="InterPro" id="IPR013108">
    <property type="entry name" value="Amidohydro_3"/>
</dbReference>
<gene>
    <name evidence="2" type="ORF">GCM10025874_14720</name>
</gene>
<dbReference type="Proteomes" id="UP001157160">
    <property type="component" value="Unassembled WGS sequence"/>
</dbReference>
<dbReference type="InterPro" id="IPR011059">
    <property type="entry name" value="Metal-dep_hydrolase_composite"/>
</dbReference>
<dbReference type="EMBL" id="BSUL01000001">
    <property type="protein sequence ID" value="GMA28219.1"/>
    <property type="molecule type" value="Genomic_DNA"/>
</dbReference>
<dbReference type="PANTHER" id="PTHR22642:SF2">
    <property type="entry name" value="PROTEIN LONG AFTER FAR-RED 3"/>
    <property type="match status" value="1"/>
</dbReference>
<organism evidence="2 3">
    <name type="scientific">Arenivirga flava</name>
    <dbReference type="NCBI Taxonomy" id="1930060"/>
    <lineage>
        <taxon>Bacteria</taxon>
        <taxon>Bacillati</taxon>
        <taxon>Actinomycetota</taxon>
        <taxon>Actinomycetes</taxon>
        <taxon>Micrococcales</taxon>
        <taxon>Microbacteriaceae</taxon>
        <taxon>Arenivirga</taxon>
    </lineage>
</organism>
<accession>A0AA37UG30</accession>
<sequence length="479" mass="50586">MSALILRRARLAPAAETVDLLLRDGVIAAIAPRIEEAAETVDVDGRHVVPGLWDAHVHLNQWALALRRFDVGAAESAAEAAAIAAAHRARAEEGQTLVGYGFRDGLWPDAPSRELLDAATGAHPVVLVSGDLHAAWANSAACARYGLTAPNGLVRETDAFALVRELDAVDDAVLDRWAGEAALTAAVRGVVGVVDMEMRWSRDAWLRRIAGGQRSLRVEAAVYPQDIARATALRLPSGALVEGGEGLLAVGPAKIITDGSLNTRTAFCADPYAGLDADPHGVLTVPHEELVEHLRLARRAGLRPAVHAIGDRANTLALNAFEAVGIGGSIEHAQLLADDDVPRFAALGVVASVQPEHAMDDRDVAEHYWPGRTERAFPLRALLDAGAQLALGSDAPVAPLDPWVAMDAAVTRSRDGRGAWHGEQAITRAEALAASVRSAVAVGERADLAVLDAAFDAHPLRTMPVAATLLEGRFTHRAL</sequence>
<dbReference type="Gene3D" id="2.30.40.10">
    <property type="entry name" value="Urease, subunit C, domain 1"/>
    <property type="match status" value="1"/>
</dbReference>
<protein>
    <submittedName>
        <fullName evidence="2">Amidohydrolase</fullName>
    </submittedName>
</protein>
<feature type="domain" description="Amidohydrolase 3" evidence="1">
    <location>
        <begin position="39"/>
        <end position="475"/>
    </location>
</feature>
<dbReference type="SUPFAM" id="SSF51556">
    <property type="entry name" value="Metallo-dependent hydrolases"/>
    <property type="match status" value="1"/>
</dbReference>
<reference evidence="2 3" key="1">
    <citation type="journal article" date="2014" name="Int. J. Syst. Evol. Microbiol.">
        <title>Complete genome sequence of Corynebacterium casei LMG S-19264T (=DSM 44701T), isolated from a smear-ripened cheese.</title>
        <authorList>
            <consortium name="US DOE Joint Genome Institute (JGI-PGF)"/>
            <person name="Walter F."/>
            <person name="Albersmeier A."/>
            <person name="Kalinowski J."/>
            <person name="Ruckert C."/>
        </authorList>
    </citation>
    <scope>NUCLEOTIDE SEQUENCE [LARGE SCALE GENOMIC DNA]</scope>
    <source>
        <strain evidence="2 3">NBRC 112289</strain>
    </source>
</reference>
<evidence type="ECO:0000259" key="1">
    <source>
        <dbReference type="Pfam" id="PF07969"/>
    </source>
</evidence>
<dbReference type="SUPFAM" id="SSF51338">
    <property type="entry name" value="Composite domain of metallo-dependent hydrolases"/>
    <property type="match status" value="1"/>
</dbReference>
<evidence type="ECO:0000313" key="2">
    <source>
        <dbReference type="EMBL" id="GMA28219.1"/>
    </source>
</evidence>
<dbReference type="Pfam" id="PF07969">
    <property type="entry name" value="Amidohydro_3"/>
    <property type="match status" value="1"/>
</dbReference>
<dbReference type="InterPro" id="IPR032466">
    <property type="entry name" value="Metal_Hydrolase"/>
</dbReference>
<dbReference type="RefSeq" id="WP_284231575.1">
    <property type="nucleotide sequence ID" value="NZ_BSUL01000001.1"/>
</dbReference>
<dbReference type="Gene3D" id="3.20.20.140">
    <property type="entry name" value="Metal-dependent hydrolases"/>
    <property type="match status" value="1"/>
</dbReference>
<dbReference type="Gene3D" id="3.10.310.70">
    <property type="match status" value="1"/>
</dbReference>
<comment type="caution">
    <text evidence="2">The sequence shown here is derived from an EMBL/GenBank/DDBJ whole genome shotgun (WGS) entry which is preliminary data.</text>
</comment>
<dbReference type="AlphaFoldDB" id="A0AA37UG30"/>
<keyword evidence="3" id="KW-1185">Reference proteome</keyword>
<name>A0AA37UG30_9MICO</name>
<proteinExistence type="predicted"/>